<feature type="transmembrane region" description="Helical" evidence="1">
    <location>
        <begin position="203"/>
        <end position="225"/>
    </location>
</feature>
<accession>A0A6G1JA16</accession>
<dbReference type="InterPro" id="IPR027458">
    <property type="entry name" value="STE2_TM1-TM2_sf"/>
</dbReference>
<feature type="transmembrane region" description="Helical" evidence="1">
    <location>
        <begin position="237"/>
        <end position="255"/>
    </location>
</feature>
<feature type="transmembrane region" description="Helical" evidence="1">
    <location>
        <begin position="44"/>
        <end position="63"/>
    </location>
</feature>
<feature type="transmembrane region" description="Helical" evidence="1">
    <location>
        <begin position="267"/>
        <end position="288"/>
    </location>
</feature>
<evidence type="ECO:0000313" key="2">
    <source>
        <dbReference type="EMBL" id="KAF2686983.1"/>
    </source>
</evidence>
<dbReference type="PRINTS" id="PR00250">
    <property type="entry name" value="GPCRSTE2"/>
</dbReference>
<feature type="transmembrane region" description="Helical" evidence="1">
    <location>
        <begin position="157"/>
        <end position="183"/>
    </location>
</feature>
<gene>
    <name evidence="2" type="ORF">K458DRAFT_297423</name>
</gene>
<dbReference type="InterPro" id="IPR000366">
    <property type="entry name" value="GPCR_STE2"/>
</dbReference>
<dbReference type="OrthoDB" id="5402633at2759"/>
<dbReference type="GO" id="GO:0038038">
    <property type="term" value="C:G protein-coupled receptor homodimeric complex"/>
    <property type="evidence" value="ECO:0007669"/>
    <property type="project" value="TreeGrafter"/>
</dbReference>
<keyword evidence="3" id="KW-1185">Reference proteome</keyword>
<dbReference type="GO" id="GO:0004932">
    <property type="term" value="F:mating-type factor pheromone receptor activity"/>
    <property type="evidence" value="ECO:0007669"/>
    <property type="project" value="InterPro"/>
</dbReference>
<dbReference type="AlphaFoldDB" id="A0A6G1JA16"/>
<keyword evidence="1" id="KW-0472">Membrane</keyword>
<dbReference type="PANTHER" id="PTHR28009">
    <property type="entry name" value="PHEROMONE ALPHA FACTOR RECEPTOR"/>
    <property type="match status" value="1"/>
</dbReference>
<keyword evidence="1" id="KW-1133">Transmembrane helix</keyword>
<name>A0A6G1JA16_9PLEO</name>
<protein>
    <submittedName>
        <fullName evidence="2">Uncharacterized protein</fullName>
    </submittedName>
</protein>
<evidence type="ECO:0000256" key="1">
    <source>
        <dbReference type="SAM" id="Phobius"/>
    </source>
</evidence>
<dbReference type="PANTHER" id="PTHR28009:SF1">
    <property type="entry name" value="PHEROMONE ALPHA FACTOR RECEPTOR"/>
    <property type="match status" value="1"/>
</dbReference>
<sequence length="383" mass="42325">MASTLPADFDTHTQDFTLIDQNGEEFTTNMAEVEYLRQYGIRVAINWATQIGASIVLLLVLLLLTRREKRRSSIFIMNCLCLVLNIIRSLLQCLWLTTEMFNPYAILAGDYSRITSADRANTIASNTILTILLACIMVSLSLQVWVVCVTAKPMHRFLIMGGTTLAACVAVGYRFAVTVISNIRTMQDLGMGDYDSLVTDMHITQAVAVWLYSCVFTFKLGYALLQRKRMKMTQFGPMQIIFIMGCQTMVIPALFSSLQFYDQVPELASQSTTIICIFLPLSAIWASLVSTDSTLATHGPGCHQRLLKDQFFGSSTNSTAVSTGSRSTDKGRFCAPSTFASCGKDSEDPATPFASRPADYSRTDAIYIGREYGIEMGEASDKA</sequence>
<dbReference type="EMBL" id="MU005576">
    <property type="protein sequence ID" value="KAF2686983.1"/>
    <property type="molecule type" value="Genomic_DNA"/>
</dbReference>
<dbReference type="GO" id="GO:0000750">
    <property type="term" value="P:pheromone-dependent signal transduction involved in conjugation with cellular fusion"/>
    <property type="evidence" value="ECO:0007669"/>
    <property type="project" value="TreeGrafter"/>
</dbReference>
<dbReference type="CDD" id="cd14939">
    <property type="entry name" value="7tmD_STE2"/>
    <property type="match status" value="1"/>
</dbReference>
<feature type="transmembrane region" description="Helical" evidence="1">
    <location>
        <begin position="128"/>
        <end position="150"/>
    </location>
</feature>
<organism evidence="2 3">
    <name type="scientific">Lentithecium fluviatile CBS 122367</name>
    <dbReference type="NCBI Taxonomy" id="1168545"/>
    <lineage>
        <taxon>Eukaryota</taxon>
        <taxon>Fungi</taxon>
        <taxon>Dikarya</taxon>
        <taxon>Ascomycota</taxon>
        <taxon>Pezizomycotina</taxon>
        <taxon>Dothideomycetes</taxon>
        <taxon>Pleosporomycetidae</taxon>
        <taxon>Pleosporales</taxon>
        <taxon>Massarineae</taxon>
        <taxon>Lentitheciaceae</taxon>
        <taxon>Lentithecium</taxon>
    </lineage>
</organism>
<keyword evidence="1" id="KW-0812">Transmembrane</keyword>
<feature type="transmembrane region" description="Helical" evidence="1">
    <location>
        <begin position="75"/>
        <end position="97"/>
    </location>
</feature>
<dbReference type="Gene3D" id="1.10.287.920">
    <property type="entry name" value="Pheromone alpha factor receptor"/>
    <property type="match status" value="1"/>
</dbReference>
<reference evidence="2" key="1">
    <citation type="journal article" date="2020" name="Stud. Mycol.">
        <title>101 Dothideomycetes genomes: a test case for predicting lifestyles and emergence of pathogens.</title>
        <authorList>
            <person name="Haridas S."/>
            <person name="Albert R."/>
            <person name="Binder M."/>
            <person name="Bloem J."/>
            <person name="Labutti K."/>
            <person name="Salamov A."/>
            <person name="Andreopoulos B."/>
            <person name="Baker S."/>
            <person name="Barry K."/>
            <person name="Bills G."/>
            <person name="Bluhm B."/>
            <person name="Cannon C."/>
            <person name="Castanera R."/>
            <person name="Culley D."/>
            <person name="Daum C."/>
            <person name="Ezra D."/>
            <person name="Gonzalez J."/>
            <person name="Henrissat B."/>
            <person name="Kuo A."/>
            <person name="Liang C."/>
            <person name="Lipzen A."/>
            <person name="Lutzoni F."/>
            <person name="Magnuson J."/>
            <person name="Mondo S."/>
            <person name="Nolan M."/>
            <person name="Ohm R."/>
            <person name="Pangilinan J."/>
            <person name="Park H.-J."/>
            <person name="Ramirez L."/>
            <person name="Alfaro M."/>
            <person name="Sun H."/>
            <person name="Tritt A."/>
            <person name="Yoshinaga Y."/>
            <person name="Zwiers L.-H."/>
            <person name="Turgeon B."/>
            <person name="Goodwin S."/>
            <person name="Spatafora J."/>
            <person name="Crous P."/>
            <person name="Grigoriev I."/>
        </authorList>
    </citation>
    <scope>NUCLEOTIDE SEQUENCE</scope>
    <source>
        <strain evidence="2">CBS 122367</strain>
    </source>
</reference>
<dbReference type="Proteomes" id="UP000799291">
    <property type="component" value="Unassembled WGS sequence"/>
</dbReference>
<evidence type="ECO:0000313" key="3">
    <source>
        <dbReference type="Proteomes" id="UP000799291"/>
    </source>
</evidence>
<dbReference type="Pfam" id="PF02116">
    <property type="entry name" value="STE2"/>
    <property type="match status" value="1"/>
</dbReference>
<proteinExistence type="predicted"/>